<dbReference type="EMBL" id="FNPH01000001">
    <property type="protein sequence ID" value="SDY15831.1"/>
    <property type="molecule type" value="Genomic_DNA"/>
</dbReference>
<dbReference type="STRING" id="405436.SAMN05444365_101872"/>
<evidence type="ECO:0000256" key="3">
    <source>
        <dbReference type="SAM" id="MobiDB-lite"/>
    </source>
</evidence>
<dbReference type="CDD" id="cd00487">
    <property type="entry name" value="Pep_deformylase"/>
    <property type="match status" value="1"/>
</dbReference>
<dbReference type="SUPFAM" id="SSF47413">
    <property type="entry name" value="lambda repressor-like DNA-binding domains"/>
    <property type="match status" value="1"/>
</dbReference>
<evidence type="ECO:0000256" key="2">
    <source>
        <dbReference type="HAMAP-Rule" id="MF_00163"/>
    </source>
</evidence>
<dbReference type="PANTHER" id="PTHR10458:SF22">
    <property type="entry name" value="PEPTIDE DEFORMYLASE"/>
    <property type="match status" value="1"/>
</dbReference>
<comment type="catalytic activity">
    <reaction evidence="2">
        <text>N-terminal N-formyl-L-methionyl-[peptide] + H2O = N-terminal L-methionyl-[peptide] + formate</text>
        <dbReference type="Rhea" id="RHEA:24420"/>
        <dbReference type="Rhea" id="RHEA-COMP:10639"/>
        <dbReference type="Rhea" id="RHEA-COMP:10640"/>
        <dbReference type="ChEBI" id="CHEBI:15377"/>
        <dbReference type="ChEBI" id="CHEBI:15740"/>
        <dbReference type="ChEBI" id="CHEBI:49298"/>
        <dbReference type="ChEBI" id="CHEBI:64731"/>
        <dbReference type="EC" id="3.5.1.88"/>
    </reaction>
</comment>
<dbReference type="InterPro" id="IPR010982">
    <property type="entry name" value="Lambda_DNA-bd_dom_sf"/>
</dbReference>
<gene>
    <name evidence="2" type="primary">def</name>
    <name evidence="5" type="ORF">SAMN05444365_101872</name>
</gene>
<dbReference type="InterPro" id="IPR001387">
    <property type="entry name" value="Cro/C1-type_HTH"/>
</dbReference>
<evidence type="ECO:0000313" key="6">
    <source>
        <dbReference type="Proteomes" id="UP000242415"/>
    </source>
</evidence>
<sequence length="515" mass="58885">MTTSPIERAADTFAAELAQRRVERGMTKKQLAARMGFDPSYICHVESRRHRPTEDFARRAEAVLGAGGAIWQRFQQYDELRRIRVGPPPHRDPPVPEHWLPPGTGLIVEQEEASLDYVDGAYRCVVRRALYNAGTEPVTRYLIRVAVDRYPHDPERSNRHHRRHPLSFSELDLRAYCDDGDTREPMDWRKKHDRDAFKEVWLLFENAHGRFPLYPGDRVTIEYSYTVGQEKWGQWFQRAIRLPTRQMTVRLDFPLSLNPQVWGVETSLSSEEAPLRTPLARRDADGRAVFEWFTEAPPLNARYRFEWRFRGQPDRGQSDRGASSASTPAGGARASERMRAAGIVQRGDDLLRQPARPFDLPRDEGAALDTVARLRDTLARLEELHLFSKGVGLAAPQIGLPLAAALIRPPDRTVEPLVLLNPRIVDASGETDEKYEGCLSFFDVRGLVARPLRIDVEHARWDGGRVITSFEQAMARLVAHEVDHLEGRIYADRMAPGEPLIPVEEYRDTGHPWRY</sequence>
<feature type="compositionally biased region" description="Low complexity" evidence="3">
    <location>
        <begin position="321"/>
        <end position="333"/>
    </location>
</feature>
<dbReference type="Gene3D" id="1.10.260.40">
    <property type="entry name" value="lambda repressor-like DNA-binding domains"/>
    <property type="match status" value="1"/>
</dbReference>
<dbReference type="GO" id="GO:0042586">
    <property type="term" value="F:peptide deformylase activity"/>
    <property type="evidence" value="ECO:0007669"/>
    <property type="project" value="UniProtKB-UniRule"/>
</dbReference>
<dbReference type="Pfam" id="PF13560">
    <property type="entry name" value="HTH_31"/>
    <property type="match status" value="1"/>
</dbReference>
<organism evidence="5 6">
    <name type="scientific">Micromonospora pattaloongensis</name>
    <dbReference type="NCBI Taxonomy" id="405436"/>
    <lineage>
        <taxon>Bacteria</taxon>
        <taxon>Bacillati</taxon>
        <taxon>Actinomycetota</taxon>
        <taxon>Actinomycetes</taxon>
        <taxon>Micromonosporales</taxon>
        <taxon>Micromonosporaceae</taxon>
        <taxon>Micromonospora</taxon>
    </lineage>
</organism>
<evidence type="ECO:0000256" key="1">
    <source>
        <dbReference type="ARBA" id="ARBA00010759"/>
    </source>
</evidence>
<dbReference type="PROSITE" id="PS50943">
    <property type="entry name" value="HTH_CROC1"/>
    <property type="match status" value="1"/>
</dbReference>
<dbReference type="AlphaFoldDB" id="A0A1H3HK20"/>
<feature type="domain" description="HTH cro/C1-type" evidence="4">
    <location>
        <begin position="17"/>
        <end position="65"/>
    </location>
</feature>
<dbReference type="InterPro" id="IPR023635">
    <property type="entry name" value="Peptide_deformylase"/>
</dbReference>
<dbReference type="EC" id="3.5.1.88" evidence="2"/>
<keyword evidence="2" id="KW-0408">Iron</keyword>
<dbReference type="HAMAP" id="MF_00163">
    <property type="entry name" value="Pep_deformylase"/>
    <property type="match status" value="1"/>
</dbReference>
<dbReference type="Proteomes" id="UP000242415">
    <property type="component" value="Unassembled WGS sequence"/>
</dbReference>
<comment type="function">
    <text evidence="2">Removes the formyl group from the N-terminal Met of newly synthesized proteins. Requires at least a dipeptide for an efficient rate of reaction. N-terminal L-methionine is a prerequisite for activity but the enzyme has broad specificity at other positions.</text>
</comment>
<dbReference type="GO" id="GO:0006412">
    <property type="term" value="P:translation"/>
    <property type="evidence" value="ECO:0007669"/>
    <property type="project" value="UniProtKB-UniRule"/>
</dbReference>
<feature type="binding site" evidence="2">
    <location>
        <position position="438"/>
    </location>
    <ligand>
        <name>Fe cation</name>
        <dbReference type="ChEBI" id="CHEBI:24875"/>
    </ligand>
</feature>
<dbReference type="PANTHER" id="PTHR10458">
    <property type="entry name" value="PEPTIDE DEFORMYLASE"/>
    <property type="match status" value="1"/>
</dbReference>
<evidence type="ECO:0000259" key="4">
    <source>
        <dbReference type="PROSITE" id="PS50943"/>
    </source>
</evidence>
<dbReference type="InterPro" id="IPR036821">
    <property type="entry name" value="Peptide_deformylase_sf"/>
</dbReference>
<dbReference type="PRINTS" id="PR01576">
    <property type="entry name" value="PDEFORMYLASE"/>
</dbReference>
<dbReference type="RefSeq" id="WP_091551592.1">
    <property type="nucleotide sequence ID" value="NZ_FNPH01000001.1"/>
</dbReference>
<name>A0A1H3HK20_9ACTN</name>
<dbReference type="SUPFAM" id="SSF56420">
    <property type="entry name" value="Peptide deformylase"/>
    <property type="match status" value="1"/>
</dbReference>
<keyword evidence="2" id="KW-0648">Protein biosynthesis</keyword>
<accession>A0A1H3HK20</accession>
<proteinExistence type="inferred from homology"/>
<keyword evidence="2" id="KW-0378">Hydrolase</keyword>
<dbReference type="Pfam" id="PF01327">
    <property type="entry name" value="Pep_deformylase"/>
    <property type="match status" value="1"/>
</dbReference>
<dbReference type="OrthoDB" id="3203858at2"/>
<keyword evidence="2" id="KW-0479">Metal-binding</keyword>
<evidence type="ECO:0000313" key="5">
    <source>
        <dbReference type="EMBL" id="SDY15831.1"/>
    </source>
</evidence>
<dbReference type="GO" id="GO:0003677">
    <property type="term" value="F:DNA binding"/>
    <property type="evidence" value="ECO:0007669"/>
    <property type="project" value="InterPro"/>
</dbReference>
<dbReference type="SMART" id="SM00530">
    <property type="entry name" value="HTH_XRE"/>
    <property type="match status" value="1"/>
</dbReference>
<feature type="region of interest" description="Disordered" evidence="3">
    <location>
        <begin position="312"/>
        <end position="336"/>
    </location>
</feature>
<keyword evidence="6" id="KW-1185">Reference proteome</keyword>
<feature type="binding site" evidence="2">
    <location>
        <position position="480"/>
    </location>
    <ligand>
        <name>Fe cation</name>
        <dbReference type="ChEBI" id="CHEBI:24875"/>
    </ligand>
</feature>
<comment type="similarity">
    <text evidence="1 2">Belongs to the polypeptide deformylase family.</text>
</comment>
<dbReference type="GO" id="GO:0046872">
    <property type="term" value="F:metal ion binding"/>
    <property type="evidence" value="ECO:0007669"/>
    <property type="project" value="UniProtKB-KW"/>
</dbReference>
<reference evidence="6" key="1">
    <citation type="submission" date="2016-10" db="EMBL/GenBank/DDBJ databases">
        <authorList>
            <person name="Varghese N."/>
            <person name="Submissions S."/>
        </authorList>
    </citation>
    <scope>NUCLEOTIDE SEQUENCE [LARGE SCALE GENOMIC DNA]</scope>
    <source>
        <strain evidence="6">DSM 45245</strain>
    </source>
</reference>
<feature type="binding site" evidence="2">
    <location>
        <position position="484"/>
    </location>
    <ligand>
        <name>Fe cation</name>
        <dbReference type="ChEBI" id="CHEBI:24875"/>
    </ligand>
</feature>
<feature type="active site" evidence="2">
    <location>
        <position position="481"/>
    </location>
</feature>
<protein>
    <recommendedName>
        <fullName evidence="2">Peptide deformylase</fullName>
        <shortName evidence="2">PDF</shortName>
        <ecNumber evidence="2">3.5.1.88</ecNumber>
    </recommendedName>
    <alternativeName>
        <fullName evidence="2">Polypeptide deformylase</fullName>
    </alternativeName>
</protein>
<comment type="cofactor">
    <cofactor evidence="2">
        <name>Fe(2+)</name>
        <dbReference type="ChEBI" id="CHEBI:29033"/>
    </cofactor>
    <text evidence="2">Binds 1 Fe(2+) ion.</text>
</comment>
<dbReference type="Gene3D" id="3.90.45.10">
    <property type="entry name" value="Peptide deformylase"/>
    <property type="match status" value="1"/>
</dbReference>
<dbReference type="CDD" id="cd00093">
    <property type="entry name" value="HTH_XRE"/>
    <property type="match status" value="1"/>
</dbReference>